<feature type="compositionally biased region" description="Basic residues" evidence="1">
    <location>
        <begin position="195"/>
        <end position="205"/>
    </location>
</feature>
<dbReference type="GO" id="GO:0006360">
    <property type="term" value="P:transcription by RNA polymerase I"/>
    <property type="evidence" value="ECO:0007669"/>
    <property type="project" value="InterPro"/>
</dbReference>
<name>A0A5M8PE25_9LECA</name>
<dbReference type="InterPro" id="IPR022793">
    <property type="entry name" value="Rrn10"/>
</dbReference>
<organism evidence="2 3">
    <name type="scientific">Lasallia pustulata</name>
    <dbReference type="NCBI Taxonomy" id="136370"/>
    <lineage>
        <taxon>Eukaryota</taxon>
        <taxon>Fungi</taxon>
        <taxon>Dikarya</taxon>
        <taxon>Ascomycota</taxon>
        <taxon>Pezizomycotina</taxon>
        <taxon>Lecanoromycetes</taxon>
        <taxon>OSLEUM clade</taxon>
        <taxon>Umbilicariomycetidae</taxon>
        <taxon>Umbilicariales</taxon>
        <taxon>Umbilicariaceae</taxon>
        <taxon>Lasallia</taxon>
    </lineage>
</organism>
<dbReference type="Proteomes" id="UP000324767">
    <property type="component" value="Unassembled WGS sequence"/>
</dbReference>
<feature type="compositionally biased region" description="Low complexity" evidence="1">
    <location>
        <begin position="185"/>
        <end position="194"/>
    </location>
</feature>
<protein>
    <submittedName>
        <fullName evidence="2">Uncharacterized protein</fullName>
    </submittedName>
</protein>
<feature type="region of interest" description="Disordered" evidence="1">
    <location>
        <begin position="161"/>
        <end position="211"/>
    </location>
</feature>
<dbReference type="PANTHER" id="PTHR28054:SF1">
    <property type="entry name" value="RNA POLYMERASE I-SPECIFIC TRANSCRIPTION INITIATION FACTOR RRN10"/>
    <property type="match status" value="1"/>
</dbReference>
<evidence type="ECO:0000313" key="2">
    <source>
        <dbReference type="EMBL" id="KAA6407551.1"/>
    </source>
</evidence>
<dbReference type="AlphaFoldDB" id="A0A5M8PE25"/>
<proteinExistence type="predicted"/>
<dbReference type="EMBL" id="VXIT01000017">
    <property type="protein sequence ID" value="KAA6407551.1"/>
    <property type="molecule type" value="Genomic_DNA"/>
</dbReference>
<comment type="caution">
    <text evidence="2">The sequence shown here is derived from an EMBL/GenBank/DDBJ whole genome shotgun (WGS) entry which is preliminary data.</text>
</comment>
<evidence type="ECO:0000313" key="3">
    <source>
        <dbReference type="Proteomes" id="UP000324767"/>
    </source>
</evidence>
<dbReference type="OrthoDB" id="2565191at2759"/>
<evidence type="ECO:0000256" key="1">
    <source>
        <dbReference type="SAM" id="MobiDB-lite"/>
    </source>
</evidence>
<accession>A0A5M8PE25</accession>
<sequence>MTSDSNAQNLALRLDTEFPTGKQKRRVSVYDAVAGRVSSAGFIPATPFASRNRDTLSSTSLPAPPDEVLFRAKGAPERYQEDDFYWADRDLTPGRRLPDSDLLKAIHTYASDYYSRATADGGRGDFNSMDETALLAMAILLEESAKESLGVTGDLAFVEGEKDISGPDTGDVGRTLSQSRRRVRSSSSAAQRSGQTRKAKRRKLIRGSDVD</sequence>
<gene>
    <name evidence="2" type="ORF">FRX48_08794</name>
</gene>
<dbReference type="PANTHER" id="PTHR28054">
    <property type="entry name" value="RNA POLYMERASE I-SPECIFIC TRANSCRIPTION INITIATION FACTOR RRN10"/>
    <property type="match status" value="1"/>
</dbReference>
<reference evidence="2 3" key="1">
    <citation type="submission" date="2019-09" db="EMBL/GenBank/DDBJ databases">
        <title>The hologenome of the rock-dwelling lichen Lasallia pustulata.</title>
        <authorList>
            <person name="Greshake Tzovaras B."/>
            <person name="Segers F."/>
            <person name="Bicker A."/>
            <person name="Dal Grande F."/>
            <person name="Otte J."/>
            <person name="Hankeln T."/>
            <person name="Schmitt I."/>
            <person name="Ebersberger I."/>
        </authorList>
    </citation>
    <scope>NUCLEOTIDE SEQUENCE [LARGE SCALE GENOMIC DNA]</scope>
    <source>
        <strain evidence="2">A1-1</strain>
    </source>
</reference>